<sequence length="1114" mass="118921">MDATALVRPPFSCDLYSTALLLRSTTDPSEHLVFTCTQKGEETSVSASCPSKKAPTFSFTVSAGGRDGTGLPKFCSTPSRVGHSLRAAPNDAIVPPCSDSTNTLFSSPPLKSIACYGLFGVTQIYGSAYAICIDACTLVGFVGAAPLLQISSFHLVQVPPCELAGQEPDKSPALCTRTLRKRGFLQSYSKFLAGATVTITSHSISAAAAIGEPALAGGNPMTSSLGRDADETDGETSADGPGGFRRAPAANKVVPANQATSSPVEGAAVESKGAAAPPPGVRSHSPTIAAAWLNLLCDGLCEGAFYFSPTLDLTKNLQTQLKAAPSSAELTDHVEEPRGVGEKTSRADGPCCRFQETEGQNSAKEDAGGSLWTDRFSSNRHFMEPITQQTEKGFRFCAQVIQGYVGWGLLSYTVDRCIYLCVISRRDGSRTGARFHSRGLNAAGSASNLVETEQILLIYSLGDGASLCDLAAPAVSPAGGPNSSSSSAGPRRRTHRAPREETLSLTATQLLSRSSSTLSVFSFVQIRGSIPLVWSQTPTLNHSSSSAKRPLATAEVVRFSGRKISGTLLARSSAAGSRCGTPEMDTDGSAVRCVLGVVSRAVDSLHHEEIAPTECLPTQRRDSSDVAVCRTYGPATVVNLVNKKGTEKVLGDKYEHVVAQQNNKNLSFVWFDFHQECSKMRWGNLSRLCNEVQRALDHQHYFHAVCKQPLEGGDLGGWEVVNDDGSCLSSVADSFLSWRGVKRTLPGWGKIEVFGHQCGVFRVNCIDCLDRTNVVESVFAKRVLSQLLRVFSGHQAYESRSRGLPSGHQSVSSPPSSSASSACSPSGLSSRQHRTSSSSSGPLGPTVGAGGAGADSLFATADSTTLTQTGSDDPFAPLPFTSPEGEQLFRNLWTDNADALSLLYSGTPALKTDFTRTGIRTRWGALSDARNSVIRYLLNNFFDGYKQDCFTFFSQAASYPNSSSKTGLLPPKRFHAGLRRVLFESLLLFLFLLFVLPVLPSSIVFSGVYGAGYRVTEALLAFCSLPFQIVFSLLPTLFSYTFPGISFPSILRPFAFPAEGFFFGSSAAVSGQWSEVFKKVGGFIWLFTFSLLCSVAYIFVRAAAVVSVPQLLPD</sequence>
<dbReference type="InterPro" id="IPR002013">
    <property type="entry name" value="SAC_dom"/>
</dbReference>
<feature type="compositionally biased region" description="Low complexity" evidence="1">
    <location>
        <begin position="805"/>
        <end position="840"/>
    </location>
</feature>
<feature type="region of interest" description="Disordered" evidence="1">
    <location>
        <begin position="328"/>
        <end position="369"/>
    </location>
</feature>
<feature type="region of interest" description="Disordered" evidence="1">
    <location>
        <begin position="799"/>
        <end position="846"/>
    </location>
</feature>
<dbReference type="PANTHER" id="PTHR45662:SF2">
    <property type="entry name" value="PHOSPHATIDYLINOSITOL-3-PHOSPHATASE SAC1"/>
    <property type="match status" value="1"/>
</dbReference>
<evidence type="ECO:0000313" key="4">
    <source>
        <dbReference type="EMBL" id="PHJ22303.1"/>
    </source>
</evidence>
<comment type="caution">
    <text evidence="4">The sequence shown here is derived from an EMBL/GenBank/DDBJ whole genome shotgun (WGS) entry which is preliminary data.</text>
</comment>
<evidence type="ECO:0000313" key="5">
    <source>
        <dbReference type="Proteomes" id="UP000221165"/>
    </source>
</evidence>
<organism evidence="4 5">
    <name type="scientific">Cystoisospora suis</name>
    <dbReference type="NCBI Taxonomy" id="483139"/>
    <lineage>
        <taxon>Eukaryota</taxon>
        <taxon>Sar</taxon>
        <taxon>Alveolata</taxon>
        <taxon>Apicomplexa</taxon>
        <taxon>Conoidasida</taxon>
        <taxon>Coccidia</taxon>
        <taxon>Eucoccidiorida</taxon>
        <taxon>Eimeriorina</taxon>
        <taxon>Sarcocystidae</taxon>
        <taxon>Cystoisospora</taxon>
    </lineage>
</organism>
<feature type="non-terminal residue" evidence="4">
    <location>
        <position position="1114"/>
    </location>
</feature>
<proteinExistence type="predicted"/>
<dbReference type="RefSeq" id="XP_067923980.1">
    <property type="nucleotide sequence ID" value="XM_068064038.1"/>
</dbReference>
<dbReference type="AlphaFoldDB" id="A0A2C6L3V6"/>
<feature type="transmembrane region" description="Helical" evidence="2">
    <location>
        <begin position="1050"/>
        <end position="1071"/>
    </location>
</feature>
<dbReference type="EMBL" id="MIGC01001735">
    <property type="protein sequence ID" value="PHJ22303.1"/>
    <property type="molecule type" value="Genomic_DNA"/>
</dbReference>
<dbReference type="OrthoDB" id="331994at2759"/>
<feature type="domain" description="SAC" evidence="3">
    <location>
        <begin position="296"/>
        <end position="906"/>
    </location>
</feature>
<feature type="transmembrane region" description="Helical" evidence="2">
    <location>
        <begin position="1018"/>
        <end position="1038"/>
    </location>
</feature>
<dbReference type="Proteomes" id="UP000221165">
    <property type="component" value="Unassembled WGS sequence"/>
</dbReference>
<feature type="transmembrane region" description="Helical" evidence="2">
    <location>
        <begin position="1083"/>
        <end position="1104"/>
    </location>
</feature>
<keyword evidence="5" id="KW-1185">Reference proteome</keyword>
<protein>
    <submittedName>
        <fullName evidence="4">Sac1 phosphoinositide phosphatase</fullName>
    </submittedName>
</protein>
<evidence type="ECO:0000259" key="3">
    <source>
        <dbReference type="PROSITE" id="PS50275"/>
    </source>
</evidence>
<feature type="transmembrane region" description="Helical" evidence="2">
    <location>
        <begin position="986"/>
        <end position="1011"/>
    </location>
</feature>
<dbReference type="GO" id="GO:0043812">
    <property type="term" value="F:phosphatidylinositol-4-phosphate phosphatase activity"/>
    <property type="evidence" value="ECO:0007669"/>
    <property type="project" value="TreeGrafter"/>
</dbReference>
<dbReference type="PANTHER" id="PTHR45662">
    <property type="entry name" value="PHOSPHATIDYLINOSITIDE PHOSPHATASE SAC1"/>
    <property type="match status" value="1"/>
</dbReference>
<dbReference type="VEuPathDB" id="ToxoDB:CSUI_003843"/>
<keyword evidence="2" id="KW-1133">Transmembrane helix</keyword>
<accession>A0A2C6L3V6</accession>
<evidence type="ECO:0000256" key="2">
    <source>
        <dbReference type="SAM" id="Phobius"/>
    </source>
</evidence>
<keyword evidence="2" id="KW-0812">Transmembrane</keyword>
<evidence type="ECO:0000256" key="1">
    <source>
        <dbReference type="SAM" id="MobiDB-lite"/>
    </source>
</evidence>
<dbReference type="PROSITE" id="PS50275">
    <property type="entry name" value="SAC"/>
    <property type="match status" value="1"/>
</dbReference>
<feature type="compositionally biased region" description="Basic and acidic residues" evidence="1">
    <location>
        <begin position="330"/>
        <end position="346"/>
    </location>
</feature>
<gene>
    <name evidence="4" type="ORF">CSUI_003843</name>
</gene>
<feature type="region of interest" description="Disordered" evidence="1">
    <location>
        <begin position="475"/>
        <end position="501"/>
    </location>
</feature>
<dbReference type="Pfam" id="PF02383">
    <property type="entry name" value="Syja_N"/>
    <property type="match status" value="2"/>
</dbReference>
<keyword evidence="2" id="KW-0472">Membrane</keyword>
<dbReference type="GO" id="GO:0046856">
    <property type="term" value="P:phosphatidylinositol dephosphorylation"/>
    <property type="evidence" value="ECO:0007669"/>
    <property type="project" value="TreeGrafter"/>
</dbReference>
<dbReference type="GO" id="GO:0005783">
    <property type="term" value="C:endoplasmic reticulum"/>
    <property type="evidence" value="ECO:0007669"/>
    <property type="project" value="TreeGrafter"/>
</dbReference>
<reference evidence="4 5" key="1">
    <citation type="journal article" date="2017" name="Int. J. Parasitol.">
        <title>The genome of the protozoan parasite Cystoisospora suis and a reverse vaccinology approach to identify vaccine candidates.</title>
        <authorList>
            <person name="Palmieri N."/>
            <person name="Shrestha A."/>
            <person name="Ruttkowski B."/>
            <person name="Beck T."/>
            <person name="Vogl C."/>
            <person name="Tomley F."/>
            <person name="Blake D.P."/>
            <person name="Joachim A."/>
        </authorList>
    </citation>
    <scope>NUCLEOTIDE SEQUENCE [LARGE SCALE GENOMIC DNA]</scope>
    <source>
        <strain evidence="4 5">Wien I</strain>
    </source>
</reference>
<dbReference type="GeneID" id="94427249"/>
<feature type="region of interest" description="Disordered" evidence="1">
    <location>
        <begin position="219"/>
        <end position="283"/>
    </location>
</feature>
<feature type="compositionally biased region" description="Low complexity" evidence="1">
    <location>
        <begin position="475"/>
        <end position="489"/>
    </location>
</feature>
<name>A0A2C6L3V6_9APIC</name>